<accession>A0A163QDT8</accession>
<dbReference type="AlphaFoldDB" id="A0A163QDT8"/>
<evidence type="ECO:0000313" key="1">
    <source>
        <dbReference type="EMBL" id="KZE64974.1"/>
    </source>
</evidence>
<evidence type="ECO:0008006" key="3">
    <source>
        <dbReference type="Google" id="ProtNLM"/>
    </source>
</evidence>
<proteinExistence type="predicted"/>
<reference evidence="2" key="1">
    <citation type="submission" date="2016-01" db="EMBL/GenBank/DDBJ databases">
        <title>Draft genome of Chromobacterium sp. F49.</title>
        <authorList>
            <person name="Hong K.W."/>
        </authorList>
    </citation>
    <scope>NUCLEOTIDE SEQUENCE [LARGE SCALE GENOMIC DNA]</scope>
    <source>
        <strain evidence="2">P7IIIA</strain>
    </source>
</reference>
<dbReference type="Proteomes" id="UP000076567">
    <property type="component" value="Unassembled WGS sequence"/>
</dbReference>
<protein>
    <recommendedName>
        <fullName evidence="3">DUF4054 domain-containing protein</fullName>
    </recommendedName>
</protein>
<gene>
    <name evidence="1" type="ORF">AWM68_20905</name>
</gene>
<dbReference type="OrthoDB" id="2969819at2"/>
<name>A0A163QDT8_9BACL</name>
<dbReference type="Pfam" id="PF13262">
    <property type="entry name" value="DUF4054"/>
    <property type="match status" value="1"/>
</dbReference>
<evidence type="ECO:0000313" key="2">
    <source>
        <dbReference type="Proteomes" id="UP000076567"/>
    </source>
</evidence>
<dbReference type="RefSeq" id="WP_066242768.1">
    <property type="nucleotide sequence ID" value="NZ_LRFC01000033.1"/>
</dbReference>
<sequence>MEDATLRNRIKSMGTELNKLTDDQLNMYIEDASLEVSSLNVKPEQVERLTRYLAAHLATVSIRKVVKEKVDSLERTYASSGESVGLDTTPFGQEFQRILNSLRGRKTLNLTVL</sequence>
<dbReference type="InterPro" id="IPR025127">
    <property type="entry name" value="DUF4054"/>
</dbReference>
<organism evidence="1 2">
    <name type="scientific">Fictibacillus phosphorivorans</name>
    <dbReference type="NCBI Taxonomy" id="1221500"/>
    <lineage>
        <taxon>Bacteria</taxon>
        <taxon>Bacillati</taxon>
        <taxon>Bacillota</taxon>
        <taxon>Bacilli</taxon>
        <taxon>Bacillales</taxon>
        <taxon>Fictibacillaceae</taxon>
        <taxon>Fictibacillus</taxon>
    </lineage>
</organism>
<keyword evidence="2" id="KW-1185">Reference proteome</keyword>
<dbReference type="EMBL" id="LRFC01000033">
    <property type="protein sequence ID" value="KZE64974.1"/>
    <property type="molecule type" value="Genomic_DNA"/>
</dbReference>
<comment type="caution">
    <text evidence="1">The sequence shown here is derived from an EMBL/GenBank/DDBJ whole genome shotgun (WGS) entry which is preliminary data.</text>
</comment>